<feature type="domain" description="Major facilitator superfamily (MFS) profile" evidence="7">
    <location>
        <begin position="21"/>
        <end position="528"/>
    </location>
</feature>
<dbReference type="KEGG" id="bfo:118426984"/>
<feature type="compositionally biased region" description="Basic and acidic residues" evidence="5">
    <location>
        <begin position="543"/>
        <end position="555"/>
    </location>
</feature>
<feature type="transmembrane region" description="Helical" evidence="6">
    <location>
        <begin position="355"/>
        <end position="372"/>
    </location>
</feature>
<reference evidence="8" key="1">
    <citation type="journal article" date="2020" name="Nat. Ecol. Evol.">
        <title>Deeply conserved synteny resolves early events in vertebrate evolution.</title>
        <authorList>
            <person name="Simakov O."/>
            <person name="Marletaz F."/>
            <person name="Yue J.X."/>
            <person name="O'Connell B."/>
            <person name="Jenkins J."/>
            <person name="Brandt A."/>
            <person name="Calef R."/>
            <person name="Tung C.H."/>
            <person name="Huang T.K."/>
            <person name="Schmutz J."/>
            <person name="Satoh N."/>
            <person name="Yu J.K."/>
            <person name="Putnam N.H."/>
            <person name="Green R.E."/>
            <person name="Rokhsar D.S."/>
        </authorList>
    </citation>
    <scope>NUCLEOTIDE SEQUENCE [LARGE SCALE GENOMIC DNA]</scope>
    <source>
        <strain evidence="8">S238N-H82</strain>
    </source>
</reference>
<feature type="transmembrane region" description="Helical" evidence="6">
    <location>
        <begin position="445"/>
        <end position="463"/>
    </location>
</feature>
<dbReference type="Proteomes" id="UP000001554">
    <property type="component" value="Chromosome 12"/>
</dbReference>
<feature type="transmembrane region" description="Helical" evidence="6">
    <location>
        <begin position="263"/>
        <end position="281"/>
    </location>
</feature>
<evidence type="ECO:0000313" key="8">
    <source>
        <dbReference type="Proteomes" id="UP000001554"/>
    </source>
</evidence>
<evidence type="ECO:0000256" key="1">
    <source>
        <dbReference type="ARBA" id="ARBA00004141"/>
    </source>
</evidence>
<feature type="transmembrane region" description="Helical" evidence="6">
    <location>
        <begin position="475"/>
        <end position="498"/>
    </location>
</feature>
<dbReference type="RefSeq" id="XP_035692512.1">
    <property type="nucleotide sequence ID" value="XM_035836619.1"/>
</dbReference>
<dbReference type="GO" id="GO:0016020">
    <property type="term" value="C:membrane"/>
    <property type="evidence" value="ECO:0007669"/>
    <property type="project" value="UniProtKB-SubCell"/>
</dbReference>
<dbReference type="PROSITE" id="PS50850">
    <property type="entry name" value="MFS"/>
    <property type="match status" value="1"/>
</dbReference>
<organism evidence="8 9">
    <name type="scientific">Branchiostoma floridae</name>
    <name type="common">Florida lancelet</name>
    <name type="synonym">Amphioxus</name>
    <dbReference type="NCBI Taxonomy" id="7739"/>
    <lineage>
        <taxon>Eukaryota</taxon>
        <taxon>Metazoa</taxon>
        <taxon>Chordata</taxon>
        <taxon>Cephalochordata</taxon>
        <taxon>Leptocardii</taxon>
        <taxon>Amphioxiformes</taxon>
        <taxon>Branchiostomatidae</taxon>
        <taxon>Branchiostoma</taxon>
    </lineage>
</organism>
<feature type="region of interest" description="Disordered" evidence="5">
    <location>
        <begin position="543"/>
        <end position="564"/>
    </location>
</feature>
<evidence type="ECO:0000256" key="4">
    <source>
        <dbReference type="ARBA" id="ARBA00023136"/>
    </source>
</evidence>
<dbReference type="Gene3D" id="1.20.1250.20">
    <property type="entry name" value="MFS general substrate transporter like domains"/>
    <property type="match status" value="1"/>
</dbReference>
<feature type="transmembrane region" description="Helical" evidence="6">
    <location>
        <begin position="384"/>
        <end position="404"/>
    </location>
</feature>
<evidence type="ECO:0000313" key="9">
    <source>
        <dbReference type="RefSeq" id="XP_035692512.1"/>
    </source>
</evidence>
<feature type="transmembrane region" description="Helical" evidence="6">
    <location>
        <begin position="20"/>
        <end position="43"/>
    </location>
</feature>
<name>A0A9J7M0U5_BRAFL</name>
<dbReference type="InterPro" id="IPR036259">
    <property type="entry name" value="MFS_trans_sf"/>
</dbReference>
<reference evidence="9" key="2">
    <citation type="submission" date="2025-08" db="UniProtKB">
        <authorList>
            <consortium name="RefSeq"/>
        </authorList>
    </citation>
    <scope>IDENTIFICATION</scope>
    <source>
        <strain evidence="9">S238N-H82</strain>
        <tissue evidence="9">Testes</tissue>
    </source>
</reference>
<evidence type="ECO:0000256" key="6">
    <source>
        <dbReference type="SAM" id="Phobius"/>
    </source>
</evidence>
<feature type="transmembrane region" description="Helical" evidence="6">
    <location>
        <begin position="416"/>
        <end position="433"/>
    </location>
</feature>
<dbReference type="CDD" id="cd17317">
    <property type="entry name" value="MFS_SLC22"/>
    <property type="match status" value="1"/>
</dbReference>
<dbReference type="InterPro" id="IPR020846">
    <property type="entry name" value="MFS_dom"/>
</dbReference>
<feature type="transmembrane region" description="Helical" evidence="6">
    <location>
        <begin position="504"/>
        <end position="523"/>
    </location>
</feature>
<feature type="transmembrane region" description="Helical" evidence="6">
    <location>
        <begin position="142"/>
        <end position="160"/>
    </location>
</feature>
<accession>A0A9J7M0U5</accession>
<evidence type="ECO:0000256" key="5">
    <source>
        <dbReference type="SAM" id="MobiDB-lite"/>
    </source>
</evidence>
<evidence type="ECO:0000256" key="2">
    <source>
        <dbReference type="ARBA" id="ARBA00022692"/>
    </source>
</evidence>
<keyword evidence="2 6" id="KW-0812">Transmembrane</keyword>
<gene>
    <name evidence="9" type="primary">LOC118426984</name>
</gene>
<keyword evidence="8" id="KW-1185">Reference proteome</keyword>
<dbReference type="Pfam" id="PF00083">
    <property type="entry name" value="Sugar_tr"/>
    <property type="match status" value="1"/>
</dbReference>
<protein>
    <submittedName>
        <fullName evidence="9">Organic cation transporter protein-like</fullName>
    </submittedName>
</protein>
<sequence length="564" mass="62806">MVDFDKVLDRIGHFGRYQALLYLMACFPILLNGMHFLAVVFVGDTPEHYCRVPGDLQPQNMERIYGTDTWNNVMNMTIPREKSDDGNMVYSQCERYTSPGDNTSKQPCDDGWIYSKDQYESTVVMTWDLVCDRKWMSRLNQAIFMMGVMSGAVVFGNLADRFGRRKIFIVCMVGECLSGIVNAFLPNYGAWLFFRFLVGFTSNGSYVVRAISHFIIRSAHSTVMEIVGATRRTICGIFVQMWFAGGIMLLSLLAYFIRDWQMLQLAMTLPSVIVIGYWWFLPESPRWLLAQGQNEEAAELVSKYAEKNGVQLEPGFISESIELHGPKATKSEDQHSHRSYSLLDLVRTPNLRKRTLNVCFNWFVNSLVYYGLSLNTSNLGGDDYINSFISGAVELPAYVVTVILMERIGRQKTLSGSMVVGGIGCFCTVAVPLSRKDLIPVRTTLAMLGKFGISISFSVIYNYTAELYPTVIRSVAVGVGSMSARVAGIIAPFAIMIGDLWSPLPLLIFGVMSLVAGALALLLPDTMGKPLMQTIEEAEQLGKKTPENAELENGKLDGVPATLS</sequence>
<evidence type="ECO:0000256" key="3">
    <source>
        <dbReference type="ARBA" id="ARBA00022989"/>
    </source>
</evidence>
<feature type="transmembrane region" description="Helical" evidence="6">
    <location>
        <begin position="167"/>
        <end position="185"/>
    </location>
</feature>
<dbReference type="PANTHER" id="PTHR24064">
    <property type="entry name" value="SOLUTE CARRIER FAMILY 22 MEMBER"/>
    <property type="match status" value="1"/>
</dbReference>
<keyword evidence="4 6" id="KW-0472">Membrane</keyword>
<dbReference type="GO" id="GO:0022857">
    <property type="term" value="F:transmembrane transporter activity"/>
    <property type="evidence" value="ECO:0007669"/>
    <property type="project" value="InterPro"/>
</dbReference>
<dbReference type="GeneID" id="118426984"/>
<proteinExistence type="predicted"/>
<comment type="subcellular location">
    <subcellularLocation>
        <location evidence="1">Membrane</location>
        <topology evidence="1">Multi-pass membrane protein</topology>
    </subcellularLocation>
</comment>
<dbReference type="OMA" id="SQCERYT"/>
<dbReference type="InterPro" id="IPR005828">
    <property type="entry name" value="MFS_sugar_transport-like"/>
</dbReference>
<feature type="transmembrane region" description="Helical" evidence="6">
    <location>
        <begin position="233"/>
        <end position="257"/>
    </location>
</feature>
<dbReference type="SUPFAM" id="SSF103473">
    <property type="entry name" value="MFS general substrate transporter"/>
    <property type="match status" value="1"/>
</dbReference>
<evidence type="ECO:0000259" key="7">
    <source>
        <dbReference type="PROSITE" id="PS50850"/>
    </source>
</evidence>
<dbReference type="OrthoDB" id="2261376at2759"/>
<keyword evidence="3 6" id="KW-1133">Transmembrane helix</keyword>
<dbReference type="AlphaFoldDB" id="A0A9J7M0U5"/>
<feature type="transmembrane region" description="Helical" evidence="6">
    <location>
        <begin position="191"/>
        <end position="212"/>
    </location>
</feature>